<dbReference type="SUPFAM" id="SSF54593">
    <property type="entry name" value="Glyoxalase/Bleomycin resistance protein/Dihydroxybiphenyl dioxygenase"/>
    <property type="match status" value="1"/>
</dbReference>
<dbReference type="AlphaFoldDB" id="A0A6J6TUR1"/>
<evidence type="ECO:0000313" key="4">
    <source>
        <dbReference type="EMBL" id="CAB4898797.1"/>
    </source>
</evidence>
<dbReference type="EMBL" id="CAEZYR010000066">
    <property type="protein sequence ID" value="CAB4751341.1"/>
    <property type="molecule type" value="Genomic_DNA"/>
</dbReference>
<proteinExistence type="predicted"/>
<evidence type="ECO:0000256" key="1">
    <source>
        <dbReference type="SAM" id="MobiDB-lite"/>
    </source>
</evidence>
<sequence>MAIELPGIHAHVGIVTCDLDASIESVGALLGITFNEPFDGALAPPFASGDGSPTPGLRRVTTSRGGPMRVELLEGRPGSVWHTDEIARLHHVAYWVDDVTASTRRMMSAGWDVEVTVANPDAIPIGFAYLTKPGHARIELTDGSDLDTTLAQLGWGEYATLLRGG</sequence>
<dbReference type="EMBL" id="CAFABA010000226">
    <property type="protein sequence ID" value="CAB4836736.1"/>
    <property type="molecule type" value="Genomic_DNA"/>
</dbReference>
<gene>
    <name evidence="2" type="ORF">UFOPK2754_01824</name>
    <name evidence="3" type="ORF">UFOPK3139_03180</name>
    <name evidence="4" type="ORF">UFOPK3543_00741</name>
</gene>
<organism evidence="2">
    <name type="scientific">freshwater metagenome</name>
    <dbReference type="NCBI Taxonomy" id="449393"/>
    <lineage>
        <taxon>unclassified sequences</taxon>
        <taxon>metagenomes</taxon>
        <taxon>ecological metagenomes</taxon>
    </lineage>
</organism>
<dbReference type="Gene3D" id="3.10.180.10">
    <property type="entry name" value="2,3-Dihydroxybiphenyl 1,2-Dioxygenase, domain 1"/>
    <property type="match status" value="1"/>
</dbReference>
<reference evidence="2" key="1">
    <citation type="submission" date="2020-05" db="EMBL/GenBank/DDBJ databases">
        <authorList>
            <person name="Chiriac C."/>
            <person name="Salcher M."/>
            <person name="Ghai R."/>
            <person name="Kavagutti S V."/>
        </authorList>
    </citation>
    <scope>NUCLEOTIDE SEQUENCE</scope>
</reference>
<accession>A0A6J6TUR1</accession>
<feature type="region of interest" description="Disordered" evidence="1">
    <location>
        <begin position="44"/>
        <end position="63"/>
    </location>
</feature>
<evidence type="ECO:0000313" key="3">
    <source>
        <dbReference type="EMBL" id="CAB4836736.1"/>
    </source>
</evidence>
<dbReference type="Pfam" id="PF13669">
    <property type="entry name" value="Glyoxalase_4"/>
    <property type="match status" value="1"/>
</dbReference>
<dbReference type="EMBL" id="CAFBMH010000017">
    <property type="protein sequence ID" value="CAB4898797.1"/>
    <property type="molecule type" value="Genomic_DNA"/>
</dbReference>
<protein>
    <submittedName>
        <fullName evidence="2">Unannotated protein</fullName>
    </submittedName>
</protein>
<dbReference type="InterPro" id="IPR029068">
    <property type="entry name" value="Glyas_Bleomycin-R_OHBP_Dase"/>
</dbReference>
<evidence type="ECO:0000313" key="2">
    <source>
        <dbReference type="EMBL" id="CAB4751341.1"/>
    </source>
</evidence>
<name>A0A6J6TUR1_9ZZZZ</name>